<reference evidence="2" key="1">
    <citation type="submission" date="2020-06" db="EMBL/GenBank/DDBJ databases">
        <title>Characterization of fructooligosaccharide metabolism and fructooligosaccharide-degrading enzymes in human commensal butyrate producers.</title>
        <authorList>
            <person name="Tanno H."/>
            <person name="Fujii T."/>
            <person name="Hirano K."/>
            <person name="Maeno S."/>
            <person name="Tonozuka T."/>
            <person name="Sakamoto M."/>
            <person name="Ohkuma M."/>
            <person name="Tochio T."/>
            <person name="Endo A."/>
        </authorList>
    </citation>
    <scope>NUCLEOTIDE SEQUENCE</scope>
    <source>
        <strain evidence="2">JCM 17466</strain>
    </source>
</reference>
<comment type="caution">
    <text evidence="2">The sequence shown here is derived from an EMBL/GenBank/DDBJ whole genome shotgun (WGS) entry which is preliminary data.</text>
</comment>
<evidence type="ECO:0000259" key="1">
    <source>
        <dbReference type="Pfam" id="PF13271"/>
    </source>
</evidence>
<dbReference type="AlphaFoldDB" id="A0A916Q899"/>
<accession>A0A916Q899</accession>
<dbReference type="Pfam" id="PF13271">
    <property type="entry name" value="DUF4062"/>
    <property type="match status" value="1"/>
</dbReference>
<evidence type="ECO:0000313" key="2">
    <source>
        <dbReference type="EMBL" id="GFO86142.1"/>
    </source>
</evidence>
<evidence type="ECO:0000313" key="3">
    <source>
        <dbReference type="Proteomes" id="UP000613208"/>
    </source>
</evidence>
<keyword evidence="3" id="KW-1185">Reference proteome</keyword>
<organism evidence="2 3">
    <name type="scientific">Anaerostipes butyraticus</name>
    <dbReference type="NCBI Taxonomy" id="645466"/>
    <lineage>
        <taxon>Bacteria</taxon>
        <taxon>Bacillati</taxon>
        <taxon>Bacillota</taxon>
        <taxon>Clostridia</taxon>
        <taxon>Lachnospirales</taxon>
        <taxon>Lachnospiraceae</taxon>
        <taxon>Anaerostipes</taxon>
    </lineage>
</organism>
<dbReference type="EMBL" id="BLYI01000050">
    <property type="protein sequence ID" value="GFO86142.1"/>
    <property type="molecule type" value="Genomic_DNA"/>
</dbReference>
<sequence>MKKKYQVFISSTYTDLKEERMAVTQCLLDNDCIPVGMEQFPASGMSQMDYIKKMLDDCDYYILILAGRYGTLDKDGIGFTEKEFDYACEKNIPIMSFVVENPMLIPIGQSEQTDIGKEKLASFREKVCNGRMVKFHANIDQLKANVATSINKCIRDFPAIGWVRGYEPPNKEVDIENKIANYLETHTISEEGIKDLFTDTTEGFPKITSTQYRNPEKSSHFTFDYSNNNGEFTIGCGQNTFVTKWSKASNTSIYAYKDGTGIIAIARIKAPAELQDALNYPCDFSSRCRTPQIGDIIIWKNVYGNYAGTKIISIKDDTRGADHDELTCEYIIYN</sequence>
<protein>
    <recommendedName>
        <fullName evidence="1">DUF4062 domain-containing protein</fullName>
    </recommendedName>
</protein>
<proteinExistence type="predicted"/>
<gene>
    <name evidence="2" type="ORF">ANBU17_24890</name>
</gene>
<dbReference type="Proteomes" id="UP000613208">
    <property type="component" value="Unassembled WGS sequence"/>
</dbReference>
<dbReference type="RefSeq" id="WP_201311808.1">
    <property type="nucleotide sequence ID" value="NZ_BLYI01000050.1"/>
</dbReference>
<feature type="domain" description="DUF4062" evidence="1">
    <location>
        <begin position="6"/>
        <end position="87"/>
    </location>
</feature>
<name>A0A916Q899_9FIRM</name>
<dbReference type="InterPro" id="IPR025139">
    <property type="entry name" value="DUF4062"/>
</dbReference>